<dbReference type="Pfam" id="PF00355">
    <property type="entry name" value="Rieske"/>
    <property type="match status" value="1"/>
</dbReference>
<evidence type="ECO:0000256" key="12">
    <source>
        <dbReference type="ARBA" id="ARBA00023014"/>
    </source>
</evidence>
<keyword evidence="12" id="KW-0411">Iron-sulfur</keyword>
<evidence type="ECO:0000256" key="11">
    <source>
        <dbReference type="ARBA" id="ARBA00023004"/>
    </source>
</evidence>
<dbReference type="SUPFAM" id="SSF55961">
    <property type="entry name" value="Bet v1-like"/>
    <property type="match status" value="1"/>
</dbReference>
<evidence type="ECO:0000256" key="5">
    <source>
        <dbReference type="ARBA" id="ARBA00022692"/>
    </source>
</evidence>
<proteinExistence type="predicted"/>
<dbReference type="InterPro" id="IPR036922">
    <property type="entry name" value="Rieske_2Fe-2S_sf"/>
</dbReference>
<dbReference type="Gene3D" id="2.102.10.10">
    <property type="entry name" value="Rieske [2Fe-2S] iron-sulphur domain"/>
    <property type="match status" value="1"/>
</dbReference>
<dbReference type="PANTHER" id="PTHR21266:SF32">
    <property type="entry name" value="CHOLESTEROL 7-DESATURASE NVD"/>
    <property type="match status" value="1"/>
</dbReference>
<evidence type="ECO:0000256" key="13">
    <source>
        <dbReference type="ARBA" id="ARBA00023136"/>
    </source>
</evidence>
<keyword evidence="7" id="KW-0479">Metal-binding</keyword>
<evidence type="ECO:0000256" key="14">
    <source>
        <dbReference type="SAM" id="SignalP"/>
    </source>
</evidence>
<keyword evidence="3" id="KW-0150">Chloroplast</keyword>
<evidence type="ECO:0000256" key="3">
    <source>
        <dbReference type="ARBA" id="ARBA00022528"/>
    </source>
</evidence>
<evidence type="ECO:0000313" key="16">
    <source>
        <dbReference type="EMBL" id="KAL1510910.1"/>
    </source>
</evidence>
<gene>
    <name evidence="16" type="ORF">AB1Y20_005739</name>
</gene>
<evidence type="ECO:0000256" key="10">
    <source>
        <dbReference type="ARBA" id="ARBA00023002"/>
    </source>
</evidence>
<accession>A0AB34J2P9</accession>
<dbReference type="Proteomes" id="UP001515480">
    <property type="component" value="Unassembled WGS sequence"/>
</dbReference>
<evidence type="ECO:0000256" key="7">
    <source>
        <dbReference type="ARBA" id="ARBA00022723"/>
    </source>
</evidence>
<keyword evidence="10" id="KW-0560">Oxidoreductase</keyword>
<evidence type="ECO:0000256" key="6">
    <source>
        <dbReference type="ARBA" id="ARBA00022714"/>
    </source>
</evidence>
<evidence type="ECO:0000259" key="15">
    <source>
        <dbReference type="PROSITE" id="PS51296"/>
    </source>
</evidence>
<evidence type="ECO:0000256" key="8">
    <source>
        <dbReference type="ARBA" id="ARBA00022946"/>
    </source>
</evidence>
<dbReference type="Gene3D" id="3.90.380.10">
    <property type="entry name" value="Naphthalene 1,2-dioxygenase Alpha Subunit, Chain A, domain 1"/>
    <property type="match status" value="1"/>
</dbReference>
<keyword evidence="4" id="KW-0934">Plastid</keyword>
<dbReference type="Pfam" id="PF08417">
    <property type="entry name" value="PaO"/>
    <property type="match status" value="1"/>
</dbReference>
<name>A0AB34J2P9_PRYPA</name>
<organism evidence="16 17">
    <name type="scientific">Prymnesium parvum</name>
    <name type="common">Toxic golden alga</name>
    <dbReference type="NCBI Taxonomy" id="97485"/>
    <lineage>
        <taxon>Eukaryota</taxon>
        <taxon>Haptista</taxon>
        <taxon>Haptophyta</taxon>
        <taxon>Prymnesiophyceae</taxon>
        <taxon>Prymnesiales</taxon>
        <taxon>Prymnesiaceae</taxon>
        <taxon>Prymnesium</taxon>
    </lineage>
</organism>
<dbReference type="InterPro" id="IPR013626">
    <property type="entry name" value="PaO"/>
</dbReference>
<dbReference type="GO" id="GO:0016020">
    <property type="term" value="C:membrane"/>
    <property type="evidence" value="ECO:0007669"/>
    <property type="project" value="UniProtKB-SubCell"/>
</dbReference>
<keyword evidence="9" id="KW-1133">Transmembrane helix</keyword>
<keyword evidence="13" id="KW-0472">Membrane</keyword>
<evidence type="ECO:0000256" key="1">
    <source>
        <dbReference type="ARBA" id="ARBA00004229"/>
    </source>
</evidence>
<keyword evidence="5" id="KW-0812">Transmembrane</keyword>
<feature type="signal peptide" evidence="14">
    <location>
        <begin position="1"/>
        <end position="20"/>
    </location>
</feature>
<reference evidence="16 17" key="1">
    <citation type="journal article" date="2024" name="Science">
        <title>Giant polyketide synthase enzymes in the biosynthesis of giant marine polyether toxins.</title>
        <authorList>
            <person name="Fallon T.R."/>
            <person name="Shende V.V."/>
            <person name="Wierzbicki I.H."/>
            <person name="Pendleton A.L."/>
            <person name="Watervoot N.F."/>
            <person name="Auber R.P."/>
            <person name="Gonzalez D.J."/>
            <person name="Wisecaver J.H."/>
            <person name="Moore B.S."/>
        </authorList>
    </citation>
    <scope>NUCLEOTIDE SEQUENCE [LARGE SCALE GENOMIC DNA]</scope>
    <source>
        <strain evidence="16 17">12B1</strain>
    </source>
</reference>
<feature type="chain" id="PRO_5044217552" description="Rieske domain-containing protein" evidence="14">
    <location>
        <begin position="21"/>
        <end position="525"/>
    </location>
</feature>
<dbReference type="PANTHER" id="PTHR21266">
    <property type="entry name" value="IRON-SULFUR DOMAIN CONTAINING PROTEIN"/>
    <property type="match status" value="1"/>
</dbReference>
<dbReference type="GO" id="GO:0010277">
    <property type="term" value="F:chlorophyllide a oxygenase activity"/>
    <property type="evidence" value="ECO:0007669"/>
    <property type="project" value="InterPro"/>
</dbReference>
<keyword evidence="14" id="KW-0732">Signal</keyword>
<protein>
    <recommendedName>
        <fullName evidence="15">Rieske domain-containing protein</fullName>
    </recommendedName>
</protein>
<keyword evidence="8" id="KW-0809">Transit peptide</keyword>
<dbReference type="PROSITE" id="PS51296">
    <property type="entry name" value="RIESKE"/>
    <property type="match status" value="1"/>
</dbReference>
<dbReference type="SUPFAM" id="SSF50022">
    <property type="entry name" value="ISP domain"/>
    <property type="match status" value="1"/>
</dbReference>
<keyword evidence="17" id="KW-1185">Reference proteome</keyword>
<keyword evidence="6" id="KW-0001">2Fe-2S</keyword>
<evidence type="ECO:0000313" key="17">
    <source>
        <dbReference type="Proteomes" id="UP001515480"/>
    </source>
</evidence>
<comment type="subcellular location">
    <subcellularLocation>
        <location evidence="2">Membrane</location>
    </subcellularLocation>
    <subcellularLocation>
        <location evidence="1">Plastid</location>
        <location evidence="1">Chloroplast</location>
    </subcellularLocation>
</comment>
<evidence type="ECO:0000256" key="4">
    <source>
        <dbReference type="ARBA" id="ARBA00022640"/>
    </source>
</evidence>
<feature type="domain" description="Rieske" evidence="15">
    <location>
        <begin position="74"/>
        <end position="192"/>
    </location>
</feature>
<dbReference type="EMBL" id="JBGBPQ010000014">
    <property type="protein sequence ID" value="KAL1510910.1"/>
    <property type="molecule type" value="Genomic_DNA"/>
</dbReference>
<dbReference type="AlphaFoldDB" id="A0AB34J2P9"/>
<dbReference type="InterPro" id="IPR050584">
    <property type="entry name" value="Cholesterol_7-desaturase"/>
</dbReference>
<sequence length="525" mass="57053">MSARCARCLTLCVALQLAHGHLLHRRPTASLPALPFCPSPSSLSPRAAHPTASAPLPAAPPTPPASTFDWFAHWYPVDVLSTLDPSRPHSMQLLGLQLAVWNDGPTLHGKKQPGEWHAFADACPHRLAPLSEGRVEADGSLLCSYHGWRFAADGACASLPYSPPRLAERQRCSPRAACTSYPTRAADGFLWVFPRAGAAGRAQAEAAALPRLAELHDPALAGRYAWRIPAGVRDFPCGWDGMVENTLDPAHFCAAHHGTLGNRYTDPAPYAFDAARPLDAEAGFAVRGDFGALEFTPPCLVKYTPDYAGMPFNGSLVLATYCVPTRPGWVRPLANVIADKAHVSRGTLAERALALFMAGWLPAWVGHVGSSVVLHQDAGLLYKQYRNLRERGYNAVPRAGVRYDELVFCPTSVDKGVLAFREWLRLHAGGGVPWACEDELPPRGTEDIYDMWEAHTRQCRYCQAAYRNLQAAKYASLALCGGAVLFLPDGGERSAVALLALLAAAAIHRVTRLFVRYEYSHAEND</sequence>
<keyword evidence="11" id="KW-0408">Iron</keyword>
<dbReference type="GO" id="GO:0009507">
    <property type="term" value="C:chloroplast"/>
    <property type="evidence" value="ECO:0007669"/>
    <property type="project" value="UniProtKB-SubCell"/>
</dbReference>
<dbReference type="InterPro" id="IPR017941">
    <property type="entry name" value="Rieske_2Fe-2S"/>
</dbReference>
<dbReference type="GO" id="GO:0046872">
    <property type="term" value="F:metal ion binding"/>
    <property type="evidence" value="ECO:0007669"/>
    <property type="project" value="UniProtKB-KW"/>
</dbReference>
<evidence type="ECO:0000256" key="9">
    <source>
        <dbReference type="ARBA" id="ARBA00022989"/>
    </source>
</evidence>
<evidence type="ECO:0000256" key="2">
    <source>
        <dbReference type="ARBA" id="ARBA00004370"/>
    </source>
</evidence>
<dbReference type="GO" id="GO:0051537">
    <property type="term" value="F:2 iron, 2 sulfur cluster binding"/>
    <property type="evidence" value="ECO:0007669"/>
    <property type="project" value="UniProtKB-KW"/>
</dbReference>
<comment type="caution">
    <text evidence="16">The sequence shown here is derived from an EMBL/GenBank/DDBJ whole genome shotgun (WGS) entry which is preliminary data.</text>
</comment>